<feature type="compositionally biased region" description="Low complexity" evidence="2">
    <location>
        <begin position="192"/>
        <end position="226"/>
    </location>
</feature>
<evidence type="ECO:0000313" key="3">
    <source>
        <dbReference type="EMBL" id="CAF4435193.1"/>
    </source>
</evidence>
<evidence type="ECO:0000313" key="4">
    <source>
        <dbReference type="Proteomes" id="UP000663866"/>
    </source>
</evidence>
<evidence type="ECO:0000256" key="1">
    <source>
        <dbReference type="ARBA" id="ARBA00022679"/>
    </source>
</evidence>
<keyword evidence="1" id="KW-0808">Transferase</keyword>
<feature type="region of interest" description="Disordered" evidence="2">
    <location>
        <begin position="167"/>
        <end position="226"/>
    </location>
</feature>
<evidence type="ECO:0000256" key="2">
    <source>
        <dbReference type="SAM" id="MobiDB-lite"/>
    </source>
</evidence>
<name>A0A820R4I7_9BILA</name>
<dbReference type="GO" id="GO:0016740">
    <property type="term" value="F:transferase activity"/>
    <property type="evidence" value="ECO:0007669"/>
    <property type="project" value="UniProtKB-KW"/>
</dbReference>
<feature type="region of interest" description="Disordered" evidence="2">
    <location>
        <begin position="250"/>
        <end position="326"/>
    </location>
</feature>
<sequence>MLTGQAGLSVQQQINQQAQRNRTTRTLFIPGGTTTFGRGAAGGFAEYLQHANQLDVDPLAGPTITNTGTLPGTATARILVGNGADSEAWRFLHDQMLMEIAPQANEGNENIDGTKIYMIRTPLARWIEESIVLDGPYVHDTVLALKSKITEPLEKQYESELQLALAKKAKDDEERKKRSDEKIRQDAERAQAATAAVAASVSSTTTNDQQPTENITSTELTTSTATEPVISLPSSLQHIRDIVMTSPELQRSSQLYPSRHNRNVNTSPIRSANDESTQISLQPSGTVPPITTDAGTSPLATENMSTGGQSPAQLATSPTTSMEINHPSPIRESLLRCRSNLNSQANDGTNNDNFASRTNQATSESVIGEMLGEINPEFISALPPEIREELLAERRRTAATMAAMSGVNLPDSGPAEFLRTLQPHLRQQVLADMDESQIGALPEDMATEARALRAAMETQQQQYIRERMARNHHDMLNMLTHSARPIRMYNLRALQEARNNRTDRQPANWFALRTGTNTAGDVN</sequence>
<dbReference type="Pfam" id="PF14377">
    <property type="entry name" value="UBM"/>
    <property type="match status" value="2"/>
</dbReference>
<feature type="compositionally biased region" description="Polar residues" evidence="2">
    <location>
        <begin position="263"/>
        <end position="285"/>
    </location>
</feature>
<dbReference type="AlphaFoldDB" id="A0A820R4I7"/>
<feature type="compositionally biased region" description="Polar residues" evidence="2">
    <location>
        <begin position="293"/>
        <end position="323"/>
    </location>
</feature>
<dbReference type="Proteomes" id="UP000663866">
    <property type="component" value="Unassembled WGS sequence"/>
</dbReference>
<gene>
    <name evidence="3" type="ORF">OVN521_LOCUS36954</name>
</gene>
<accession>A0A820R4I7</accession>
<dbReference type="InterPro" id="IPR025527">
    <property type="entry name" value="HUWE1/Rev1_UBM"/>
</dbReference>
<feature type="compositionally biased region" description="Basic and acidic residues" evidence="2">
    <location>
        <begin position="168"/>
        <end position="189"/>
    </location>
</feature>
<protein>
    <submittedName>
        <fullName evidence="3">Uncharacterized protein</fullName>
    </submittedName>
</protein>
<proteinExistence type="predicted"/>
<feature type="non-terminal residue" evidence="3">
    <location>
        <position position="1"/>
    </location>
</feature>
<organism evidence="3 4">
    <name type="scientific">Rotaria magnacalcarata</name>
    <dbReference type="NCBI Taxonomy" id="392030"/>
    <lineage>
        <taxon>Eukaryota</taxon>
        <taxon>Metazoa</taxon>
        <taxon>Spiralia</taxon>
        <taxon>Gnathifera</taxon>
        <taxon>Rotifera</taxon>
        <taxon>Eurotatoria</taxon>
        <taxon>Bdelloidea</taxon>
        <taxon>Philodinida</taxon>
        <taxon>Philodinidae</taxon>
        <taxon>Rotaria</taxon>
    </lineage>
</organism>
<reference evidence="3" key="1">
    <citation type="submission" date="2021-02" db="EMBL/GenBank/DDBJ databases">
        <authorList>
            <person name="Nowell W R."/>
        </authorList>
    </citation>
    <scope>NUCLEOTIDE SEQUENCE</scope>
</reference>
<keyword evidence="4" id="KW-1185">Reference proteome</keyword>
<dbReference type="EMBL" id="CAJOBG010044306">
    <property type="protein sequence ID" value="CAF4435193.1"/>
    <property type="molecule type" value="Genomic_DNA"/>
</dbReference>
<comment type="caution">
    <text evidence="3">The sequence shown here is derived from an EMBL/GenBank/DDBJ whole genome shotgun (WGS) entry which is preliminary data.</text>
</comment>